<dbReference type="RefSeq" id="WP_307486312.1">
    <property type="nucleotide sequence ID" value="NZ_JAUSUF010000006.1"/>
</dbReference>
<dbReference type="Proteomes" id="UP001228504">
    <property type="component" value="Unassembled WGS sequence"/>
</dbReference>
<reference evidence="1 2" key="1">
    <citation type="submission" date="2023-07" db="EMBL/GenBank/DDBJ databases">
        <title>Genomic Encyclopedia of Type Strains, Phase IV (KMG-IV): sequencing the most valuable type-strain genomes for metagenomic binning, comparative biology and taxonomic classification.</title>
        <authorList>
            <person name="Goeker M."/>
        </authorList>
    </citation>
    <scope>NUCLEOTIDE SEQUENCE [LARGE SCALE GENOMIC DNA]</scope>
    <source>
        <strain evidence="1 2">DSM 20694</strain>
    </source>
</reference>
<gene>
    <name evidence="1" type="ORF">J2S18_001960</name>
</gene>
<evidence type="ECO:0000313" key="2">
    <source>
        <dbReference type="Proteomes" id="UP001228504"/>
    </source>
</evidence>
<organism evidence="1 2">
    <name type="scientific">Eubacterium multiforme</name>
    <dbReference type="NCBI Taxonomy" id="83339"/>
    <lineage>
        <taxon>Bacteria</taxon>
        <taxon>Bacillati</taxon>
        <taxon>Bacillota</taxon>
        <taxon>Clostridia</taxon>
        <taxon>Eubacteriales</taxon>
        <taxon>Eubacteriaceae</taxon>
        <taxon>Eubacterium</taxon>
    </lineage>
</organism>
<dbReference type="EMBL" id="JAUSUF010000006">
    <property type="protein sequence ID" value="MDQ0150024.1"/>
    <property type="molecule type" value="Genomic_DNA"/>
</dbReference>
<evidence type="ECO:0000313" key="1">
    <source>
        <dbReference type="EMBL" id="MDQ0150024.1"/>
    </source>
</evidence>
<comment type="caution">
    <text evidence="1">The sequence shown here is derived from an EMBL/GenBank/DDBJ whole genome shotgun (WGS) entry which is preliminary data.</text>
</comment>
<sequence length="121" mass="14977">MKDNVLKFDEREISINEMIEHIEFYSKKAEEGMKLFSDGNKKDAMGILREIRKILKEEYSYYKKVNVQKYINSNKYYMIYYNGVFQAYVKQMYPNEYKWLHSNLYDVRDYISNYDMRIFFK</sequence>
<protein>
    <submittedName>
        <fullName evidence="1">Uncharacterized protein</fullName>
    </submittedName>
</protein>
<name>A0ABT9UUR6_9FIRM</name>
<keyword evidence="2" id="KW-1185">Reference proteome</keyword>
<proteinExistence type="predicted"/>
<accession>A0ABT9UUR6</accession>